<gene>
    <name evidence="2" type="ORF">Sviol_56280</name>
</gene>
<evidence type="ECO:0000313" key="3">
    <source>
        <dbReference type="Proteomes" id="UP001050808"/>
    </source>
</evidence>
<sequence length="237" mass="25439">MEQKTSDDESQAPELSLEEKLRGHAVSGTKLDLEPGKAVDREEMHNWGPERTVHASVLRDLLANPQTVPVDAKGVRLRAARIDGALDLESVYLRCPLILEDCYLGCSEPVNFRFATTPQLSFIQCNLAGFTGNNLIVTTSLDLSGSWFSTGTVRLDGANIVDQFNCSSAVVRTSDDVGSSLTAERLKVGGDVLLRDFEATGAVQLRGVDIGGQLICSGAQVGVDVKGIPNDVVKPVR</sequence>
<keyword evidence="3" id="KW-1185">Reference proteome</keyword>
<evidence type="ECO:0000256" key="1">
    <source>
        <dbReference type="SAM" id="MobiDB-lite"/>
    </source>
</evidence>
<evidence type="ECO:0000313" key="2">
    <source>
        <dbReference type="EMBL" id="GHI41220.1"/>
    </source>
</evidence>
<protein>
    <submittedName>
        <fullName evidence="2">Uncharacterized protein</fullName>
    </submittedName>
</protein>
<proteinExistence type="predicted"/>
<feature type="region of interest" description="Disordered" evidence="1">
    <location>
        <begin position="1"/>
        <end position="26"/>
    </location>
</feature>
<dbReference type="EMBL" id="BNDY01000017">
    <property type="protein sequence ID" value="GHI41220.1"/>
    <property type="molecule type" value="Genomic_DNA"/>
</dbReference>
<organism evidence="2 3">
    <name type="scientific">Streptomyces violascens</name>
    <dbReference type="NCBI Taxonomy" id="67381"/>
    <lineage>
        <taxon>Bacteria</taxon>
        <taxon>Bacillati</taxon>
        <taxon>Actinomycetota</taxon>
        <taxon>Actinomycetes</taxon>
        <taxon>Kitasatosporales</taxon>
        <taxon>Streptomycetaceae</taxon>
        <taxon>Streptomyces</taxon>
    </lineage>
</organism>
<name>A0ABQ3QVA8_9ACTN</name>
<comment type="caution">
    <text evidence="2">The sequence shown here is derived from an EMBL/GenBank/DDBJ whole genome shotgun (WGS) entry which is preliminary data.</text>
</comment>
<dbReference type="Proteomes" id="UP001050808">
    <property type="component" value="Unassembled WGS sequence"/>
</dbReference>
<accession>A0ABQ3QVA8</accession>
<reference evidence="2" key="1">
    <citation type="submission" date="2024-05" db="EMBL/GenBank/DDBJ databases">
        <title>Whole genome shotgun sequence of Streptomyces violascens NBRC 12920.</title>
        <authorList>
            <person name="Komaki H."/>
            <person name="Tamura T."/>
        </authorList>
    </citation>
    <scope>NUCLEOTIDE SEQUENCE</scope>
    <source>
        <strain evidence="2">NBRC 12920</strain>
    </source>
</reference>
<dbReference type="RefSeq" id="WP_189966471.1">
    <property type="nucleotide sequence ID" value="NZ_BMUA01000016.1"/>
</dbReference>